<dbReference type="OrthoDB" id="9803333at2"/>
<evidence type="ECO:0000313" key="4">
    <source>
        <dbReference type="Proteomes" id="UP000051643"/>
    </source>
</evidence>
<organism evidence="3 4">
    <name type="scientific">Salegentibacter mishustinae</name>
    <dbReference type="NCBI Taxonomy" id="270918"/>
    <lineage>
        <taxon>Bacteria</taxon>
        <taxon>Pseudomonadati</taxon>
        <taxon>Bacteroidota</taxon>
        <taxon>Flavobacteriia</taxon>
        <taxon>Flavobacteriales</taxon>
        <taxon>Flavobacteriaceae</taxon>
        <taxon>Salegentibacter</taxon>
    </lineage>
</organism>
<dbReference type="EMBL" id="LKTP01000001">
    <property type="protein sequence ID" value="KRG30419.1"/>
    <property type="molecule type" value="Genomic_DNA"/>
</dbReference>
<dbReference type="FunFam" id="3.40.50.720:FF:000084">
    <property type="entry name" value="Short-chain dehydrogenase reductase"/>
    <property type="match status" value="1"/>
</dbReference>
<dbReference type="InterPro" id="IPR045000">
    <property type="entry name" value="TR"/>
</dbReference>
<keyword evidence="2" id="KW-0560">Oxidoreductase</keyword>
<dbReference type="PANTHER" id="PTHR42898">
    <property type="entry name" value="TROPINONE REDUCTASE"/>
    <property type="match status" value="1"/>
</dbReference>
<evidence type="ECO:0000256" key="2">
    <source>
        <dbReference type="ARBA" id="ARBA00023002"/>
    </source>
</evidence>
<dbReference type="Gene3D" id="3.40.50.720">
    <property type="entry name" value="NAD(P)-binding Rossmann-like Domain"/>
    <property type="match status" value="1"/>
</dbReference>
<dbReference type="InterPro" id="IPR036291">
    <property type="entry name" value="NAD(P)-bd_dom_sf"/>
</dbReference>
<dbReference type="PANTHER" id="PTHR42898:SF6">
    <property type="entry name" value="NADP-DEPENDENT MANNITOL DEHYDROGENASE"/>
    <property type="match status" value="1"/>
</dbReference>
<dbReference type="SUPFAM" id="SSF51735">
    <property type="entry name" value="NAD(P)-binding Rossmann-fold domains"/>
    <property type="match status" value="1"/>
</dbReference>
<comment type="similarity">
    <text evidence="1">Belongs to the short-chain dehydrogenases/reductases (SDR) family.</text>
</comment>
<comment type="caution">
    <text evidence="3">The sequence shown here is derived from an EMBL/GenBank/DDBJ whole genome shotgun (WGS) entry which is preliminary data.</text>
</comment>
<evidence type="ECO:0000313" key="3">
    <source>
        <dbReference type="EMBL" id="KRG30419.1"/>
    </source>
</evidence>
<dbReference type="Pfam" id="PF13561">
    <property type="entry name" value="adh_short_C2"/>
    <property type="match status" value="1"/>
</dbReference>
<dbReference type="Proteomes" id="UP000051643">
    <property type="component" value="Unassembled WGS sequence"/>
</dbReference>
<proteinExistence type="inferred from homology"/>
<gene>
    <name evidence="3" type="ORF">APR42_00715</name>
</gene>
<dbReference type="GO" id="GO:0016491">
    <property type="term" value="F:oxidoreductase activity"/>
    <property type="evidence" value="ECO:0007669"/>
    <property type="project" value="UniProtKB-KW"/>
</dbReference>
<dbReference type="InterPro" id="IPR002347">
    <property type="entry name" value="SDR_fam"/>
</dbReference>
<sequence>MWNLNNKYALVTGGTKGIGKAAVLELIELGAQVLFTSRTQKDVDLLLKDLQKEGKKVHGLVADVTSAEDRQKVFDYIEKQWGKLDILVNNAGINIRKKANDYTNEEFRKVMEINLNAPFELSTKLHSLLQKSGNAKIVNVASSAAIQDVGTGTPYAMSKAGLLQQTRSLAVEWAKDGIRVNAVSPWFTVTPLTKGLLSEKQRMNPIIKRTPLNRVAEASEMASIIAFLAMDKSSYITGQNIIADGGMSVNAI</sequence>
<dbReference type="STRING" id="270918.APR42_00715"/>
<name>A0A0Q9ZPA0_9FLAO</name>
<dbReference type="PRINTS" id="PR00080">
    <property type="entry name" value="SDRFAMILY"/>
</dbReference>
<keyword evidence="4" id="KW-1185">Reference proteome</keyword>
<dbReference type="PRINTS" id="PR00081">
    <property type="entry name" value="GDHRDH"/>
</dbReference>
<dbReference type="RefSeq" id="WP_057480246.1">
    <property type="nucleotide sequence ID" value="NZ_BMWR01000002.1"/>
</dbReference>
<accession>A0A0Q9ZPA0</accession>
<evidence type="ECO:0000256" key="1">
    <source>
        <dbReference type="ARBA" id="ARBA00006484"/>
    </source>
</evidence>
<reference evidence="3" key="1">
    <citation type="submission" date="2015-10" db="EMBL/GenBank/DDBJ databases">
        <title>Draft genome sequence of Salegentibacter mishustinae KCTC 12263.</title>
        <authorList>
            <person name="Lin W."/>
            <person name="Zheng Q."/>
        </authorList>
    </citation>
    <scope>NUCLEOTIDE SEQUENCE [LARGE SCALE GENOMIC DNA]</scope>
    <source>
        <strain evidence="3">KCTC 12263</strain>
    </source>
</reference>
<dbReference type="AlphaFoldDB" id="A0A0Q9ZPA0"/>
<protein>
    <submittedName>
        <fullName evidence="3">Tropinone reductase</fullName>
    </submittedName>
</protein>
<dbReference type="NCBIfam" id="NF006693">
    <property type="entry name" value="PRK09242.1"/>
    <property type="match status" value="1"/>
</dbReference>